<protein>
    <submittedName>
        <fullName evidence="2">Uncharacterized protein</fullName>
    </submittedName>
</protein>
<feature type="region of interest" description="Disordered" evidence="1">
    <location>
        <begin position="234"/>
        <end position="266"/>
    </location>
</feature>
<gene>
    <name evidence="2" type="ORF">VOLCADRAFT_89657</name>
</gene>
<dbReference type="RefSeq" id="XP_002949196.1">
    <property type="nucleotide sequence ID" value="XM_002949150.1"/>
</dbReference>
<keyword evidence="3" id="KW-1185">Reference proteome</keyword>
<proteinExistence type="predicted"/>
<name>D8TSF5_VOLCA</name>
<organism evidence="3">
    <name type="scientific">Volvox carteri f. nagariensis</name>
    <dbReference type="NCBI Taxonomy" id="3068"/>
    <lineage>
        <taxon>Eukaryota</taxon>
        <taxon>Viridiplantae</taxon>
        <taxon>Chlorophyta</taxon>
        <taxon>core chlorophytes</taxon>
        <taxon>Chlorophyceae</taxon>
        <taxon>CS clade</taxon>
        <taxon>Chlamydomonadales</taxon>
        <taxon>Volvocaceae</taxon>
        <taxon>Volvox</taxon>
    </lineage>
</organism>
<dbReference type="GeneID" id="9623901"/>
<dbReference type="KEGG" id="vcn:VOLCADRAFT_89657"/>
<sequence>MAPFLPFSCCTLAPWVCTLLLPTPNDSLLFVWLNAVAPKAEGSSGNTVPIISLIPILAAALLAEGLLLLHLHHVGLAWGVVHLVVKLGKDTSYMMYCMKGKFQTAIGSSNWPEREQKGTLDPDPSRIGKGKRSHGVEDEPGTDPLTPWLDDQDAGTWCDPEEDALLMLFKKVPVTNTFPPDVALPAPPETDLLRAAEQLNRAWLGIIAATQAGPSGTPLTPEVTFEQEVRKYETQLETQPSSSQVSREHAARYGAATSNSITGHNH</sequence>
<dbReference type="InParanoid" id="D8TSF5"/>
<accession>D8TSF5</accession>
<dbReference type="AlphaFoldDB" id="D8TSF5"/>
<reference evidence="2 3" key="1">
    <citation type="journal article" date="2010" name="Science">
        <title>Genomic analysis of organismal complexity in the multicellular green alga Volvox carteri.</title>
        <authorList>
            <person name="Prochnik S.E."/>
            <person name="Umen J."/>
            <person name="Nedelcu A.M."/>
            <person name="Hallmann A."/>
            <person name="Miller S.M."/>
            <person name="Nishii I."/>
            <person name="Ferris P."/>
            <person name="Kuo A."/>
            <person name="Mitros T."/>
            <person name="Fritz-Laylin L.K."/>
            <person name="Hellsten U."/>
            <person name="Chapman J."/>
            <person name="Simakov O."/>
            <person name="Rensing S.A."/>
            <person name="Terry A."/>
            <person name="Pangilinan J."/>
            <person name="Kapitonov V."/>
            <person name="Jurka J."/>
            <person name="Salamov A."/>
            <person name="Shapiro H."/>
            <person name="Schmutz J."/>
            <person name="Grimwood J."/>
            <person name="Lindquist E."/>
            <person name="Lucas S."/>
            <person name="Grigoriev I.V."/>
            <person name="Schmitt R."/>
            <person name="Kirk D."/>
            <person name="Rokhsar D.S."/>
        </authorList>
    </citation>
    <scope>NUCLEOTIDE SEQUENCE [LARGE SCALE GENOMIC DNA]</scope>
    <source>
        <strain evidence="3">f. Nagariensis / Eve</strain>
    </source>
</reference>
<feature type="region of interest" description="Disordered" evidence="1">
    <location>
        <begin position="110"/>
        <end position="149"/>
    </location>
</feature>
<feature type="compositionally biased region" description="Basic and acidic residues" evidence="1">
    <location>
        <begin position="112"/>
        <end position="126"/>
    </location>
</feature>
<dbReference type="Proteomes" id="UP000001058">
    <property type="component" value="Unassembled WGS sequence"/>
</dbReference>
<feature type="compositionally biased region" description="Polar residues" evidence="1">
    <location>
        <begin position="256"/>
        <end position="266"/>
    </location>
</feature>
<feature type="compositionally biased region" description="Polar residues" evidence="1">
    <location>
        <begin position="235"/>
        <end position="245"/>
    </location>
</feature>
<evidence type="ECO:0000256" key="1">
    <source>
        <dbReference type="SAM" id="MobiDB-lite"/>
    </source>
</evidence>
<evidence type="ECO:0000313" key="3">
    <source>
        <dbReference type="Proteomes" id="UP000001058"/>
    </source>
</evidence>
<evidence type="ECO:0000313" key="2">
    <source>
        <dbReference type="EMBL" id="EFJ49689.1"/>
    </source>
</evidence>
<dbReference type="EMBL" id="GL378334">
    <property type="protein sequence ID" value="EFJ49689.1"/>
    <property type="molecule type" value="Genomic_DNA"/>
</dbReference>